<dbReference type="Pfam" id="PF03476">
    <property type="entry name" value="MOSC_N"/>
    <property type="match status" value="1"/>
</dbReference>
<dbReference type="EMBL" id="JAZGQO010000007">
    <property type="protein sequence ID" value="KAK6183641.1"/>
    <property type="molecule type" value="Genomic_DNA"/>
</dbReference>
<proteinExistence type="predicted"/>
<dbReference type="InterPro" id="IPR005303">
    <property type="entry name" value="MOCOS_middle"/>
</dbReference>
<gene>
    <name evidence="2" type="ORF">SNE40_011077</name>
</gene>
<dbReference type="GO" id="GO:0030151">
    <property type="term" value="F:molybdenum ion binding"/>
    <property type="evidence" value="ECO:0007669"/>
    <property type="project" value="InterPro"/>
</dbReference>
<name>A0AAN8Q0X3_PATCE</name>
<organism evidence="2 3">
    <name type="scientific">Patella caerulea</name>
    <name type="common">Rayed Mediterranean limpet</name>
    <dbReference type="NCBI Taxonomy" id="87958"/>
    <lineage>
        <taxon>Eukaryota</taxon>
        <taxon>Metazoa</taxon>
        <taxon>Spiralia</taxon>
        <taxon>Lophotrochozoa</taxon>
        <taxon>Mollusca</taxon>
        <taxon>Gastropoda</taxon>
        <taxon>Patellogastropoda</taxon>
        <taxon>Patelloidea</taxon>
        <taxon>Patellidae</taxon>
        <taxon>Patella</taxon>
    </lineage>
</organism>
<dbReference type="SUPFAM" id="SSF141673">
    <property type="entry name" value="MOSC N-terminal domain-like"/>
    <property type="match status" value="1"/>
</dbReference>
<dbReference type="PROSITE" id="PS51340">
    <property type="entry name" value="MOSC"/>
    <property type="match status" value="1"/>
</dbReference>
<dbReference type="GO" id="GO:0030170">
    <property type="term" value="F:pyridoxal phosphate binding"/>
    <property type="evidence" value="ECO:0007669"/>
    <property type="project" value="InterPro"/>
</dbReference>
<dbReference type="AlphaFoldDB" id="A0AAN8Q0X3"/>
<evidence type="ECO:0000313" key="2">
    <source>
        <dbReference type="EMBL" id="KAK6183641.1"/>
    </source>
</evidence>
<comment type="caution">
    <text evidence="2">The sequence shown here is derived from an EMBL/GenBank/DDBJ whole genome shotgun (WGS) entry which is preliminary data.</text>
</comment>
<dbReference type="Proteomes" id="UP001347796">
    <property type="component" value="Unassembled WGS sequence"/>
</dbReference>
<feature type="domain" description="MOSC" evidence="1">
    <location>
        <begin position="172"/>
        <end position="321"/>
    </location>
</feature>
<accession>A0AAN8Q0X3</accession>
<dbReference type="InterPro" id="IPR005302">
    <property type="entry name" value="MoCF_Sase_C"/>
</dbReference>
<keyword evidence="3" id="KW-1185">Reference proteome</keyword>
<dbReference type="PANTHER" id="PTHR14237">
    <property type="entry name" value="MOLYBDOPTERIN COFACTOR SULFURASE MOSC"/>
    <property type="match status" value="1"/>
</dbReference>
<dbReference type="GO" id="GO:0003824">
    <property type="term" value="F:catalytic activity"/>
    <property type="evidence" value="ECO:0007669"/>
    <property type="project" value="InterPro"/>
</dbReference>
<dbReference type="PANTHER" id="PTHR14237:SF19">
    <property type="entry name" value="MITOCHONDRIAL AMIDOXIME REDUCING COMPONENT 1"/>
    <property type="match status" value="1"/>
</dbReference>
<sequence>MLDQSSPAHIFTSLASLALTKYLFGVLARWKRSKSFEYVGQVSAVCCYPVKSCGGFQVEAGECSRLGVKVQEVRDRHWMVIKSNGDFLTQRQDPKMALIRVDYQGNNLQIKADGMPVLNVPIHLPLNNSKIIPCRVWGDKTVGVDCGQDAGTWLSKYLGIDGLRLVYSAPELEKRDASLVEKPWGKPALPGDQAAFSDFCAYLVFNTASLQQLNSKLSSPVTITNFRPNIIINNDTPFDEDDWQVLKIGETVEMRILDPCTRCKMTTVNSSTGELNQSGEPLKTLKTFRVFDKYGTSPIFGVNATIDATGPIHVGDPVYALRKRV</sequence>
<dbReference type="Pfam" id="PF03473">
    <property type="entry name" value="MOSC"/>
    <property type="match status" value="1"/>
</dbReference>
<dbReference type="InterPro" id="IPR011037">
    <property type="entry name" value="Pyrv_Knase-like_insert_dom_sf"/>
</dbReference>
<dbReference type="SUPFAM" id="SSF50800">
    <property type="entry name" value="PK beta-barrel domain-like"/>
    <property type="match status" value="1"/>
</dbReference>
<evidence type="ECO:0000313" key="3">
    <source>
        <dbReference type="Proteomes" id="UP001347796"/>
    </source>
</evidence>
<evidence type="ECO:0000259" key="1">
    <source>
        <dbReference type="PROSITE" id="PS51340"/>
    </source>
</evidence>
<protein>
    <recommendedName>
        <fullName evidence="1">MOSC domain-containing protein</fullName>
    </recommendedName>
</protein>
<reference evidence="2 3" key="1">
    <citation type="submission" date="2024-01" db="EMBL/GenBank/DDBJ databases">
        <title>The genome of the rayed Mediterranean limpet Patella caerulea (Linnaeus, 1758).</title>
        <authorList>
            <person name="Anh-Thu Weber A."/>
            <person name="Halstead-Nussloch G."/>
        </authorList>
    </citation>
    <scope>NUCLEOTIDE SEQUENCE [LARGE SCALE GENOMIC DNA]</scope>
    <source>
        <strain evidence="2">AATW-2023a</strain>
        <tissue evidence="2">Whole specimen</tissue>
    </source>
</reference>